<organism evidence="2 3">
    <name type="scientific">Enterocloster clostridioformis</name>
    <dbReference type="NCBI Taxonomy" id="1531"/>
    <lineage>
        <taxon>Bacteria</taxon>
        <taxon>Bacillati</taxon>
        <taxon>Bacillota</taxon>
        <taxon>Clostridia</taxon>
        <taxon>Lachnospirales</taxon>
        <taxon>Lachnospiraceae</taxon>
        <taxon>Enterocloster</taxon>
    </lineage>
</organism>
<evidence type="ECO:0000313" key="2">
    <source>
        <dbReference type="EMBL" id="CUO34529.1"/>
    </source>
</evidence>
<dbReference type="EMBL" id="CZAB01000005">
    <property type="protein sequence ID" value="CUO34529.1"/>
    <property type="molecule type" value="Genomic_DNA"/>
</dbReference>
<feature type="transmembrane region" description="Helical" evidence="1">
    <location>
        <begin position="65"/>
        <end position="91"/>
    </location>
</feature>
<protein>
    <submittedName>
        <fullName evidence="2">Uncharacterized protein</fullName>
    </submittedName>
</protein>
<name>A0A174EDQ7_9FIRM</name>
<gene>
    <name evidence="2" type="ORF">ERS852480_00915</name>
</gene>
<keyword evidence="1" id="KW-0472">Membrane</keyword>
<evidence type="ECO:0000313" key="3">
    <source>
        <dbReference type="Proteomes" id="UP000095512"/>
    </source>
</evidence>
<dbReference type="AlphaFoldDB" id="A0A174EDQ7"/>
<evidence type="ECO:0000256" key="1">
    <source>
        <dbReference type="SAM" id="Phobius"/>
    </source>
</evidence>
<keyword evidence="1" id="KW-0812">Transmembrane</keyword>
<dbReference type="Proteomes" id="UP000095512">
    <property type="component" value="Unassembled WGS sequence"/>
</dbReference>
<sequence>MVEPYKPMTKVTELAIRAKAAVQYPGWRVDITGPGTAVLTNIMGHRRMVTFRHRRRRRDGPIMRAAKWIVPAVIWLLVMWMVSIVVMALAMGVRL</sequence>
<proteinExistence type="predicted"/>
<reference evidence="2 3" key="1">
    <citation type="submission" date="2015-09" db="EMBL/GenBank/DDBJ databases">
        <authorList>
            <consortium name="Pathogen Informatics"/>
        </authorList>
    </citation>
    <scope>NUCLEOTIDE SEQUENCE [LARGE SCALE GENOMIC DNA]</scope>
    <source>
        <strain evidence="2 3">2789STDY5834865</strain>
    </source>
</reference>
<accession>A0A174EDQ7</accession>
<keyword evidence="1" id="KW-1133">Transmembrane helix</keyword>